<keyword evidence="1" id="KW-0645">Protease</keyword>
<name>A0ACC1HMP9_9FUNG</name>
<gene>
    <name evidence="1" type="primary">SEC8_2</name>
    <name evidence="1" type="ORF">EV182_005332</name>
</gene>
<evidence type="ECO:0000313" key="2">
    <source>
        <dbReference type="Proteomes" id="UP001145114"/>
    </source>
</evidence>
<accession>A0ACC1HMP9</accession>
<keyword evidence="1" id="KW-0378">Hydrolase</keyword>
<keyword evidence="2" id="KW-1185">Reference proteome</keyword>
<feature type="non-terminal residue" evidence="1">
    <location>
        <position position="444"/>
    </location>
</feature>
<evidence type="ECO:0000313" key="1">
    <source>
        <dbReference type="EMBL" id="KAJ1677840.1"/>
    </source>
</evidence>
<dbReference type="EC" id="3.4.11.9" evidence="1"/>
<protein>
    <submittedName>
        <fullName evidence="1">Exocyst subunit</fullName>
        <ecNumber evidence="1">3.4.11.9</ecNumber>
    </submittedName>
</protein>
<reference evidence="1" key="1">
    <citation type="submission" date="2022-06" db="EMBL/GenBank/DDBJ databases">
        <title>Phylogenomic reconstructions and comparative analyses of Kickxellomycotina fungi.</title>
        <authorList>
            <person name="Reynolds N.K."/>
            <person name="Stajich J.E."/>
            <person name="Barry K."/>
            <person name="Grigoriev I.V."/>
            <person name="Crous P."/>
            <person name="Smith M.E."/>
        </authorList>
    </citation>
    <scope>NUCLEOTIDE SEQUENCE</scope>
    <source>
        <strain evidence="1">RSA 2271</strain>
    </source>
</reference>
<organism evidence="1 2">
    <name type="scientific">Spiromyces aspiralis</name>
    <dbReference type="NCBI Taxonomy" id="68401"/>
    <lineage>
        <taxon>Eukaryota</taxon>
        <taxon>Fungi</taxon>
        <taxon>Fungi incertae sedis</taxon>
        <taxon>Zoopagomycota</taxon>
        <taxon>Kickxellomycotina</taxon>
        <taxon>Kickxellomycetes</taxon>
        <taxon>Kickxellales</taxon>
        <taxon>Kickxellaceae</taxon>
        <taxon>Spiromyces</taxon>
    </lineage>
</organism>
<keyword evidence="1" id="KW-0031">Aminopeptidase</keyword>
<dbReference type="Proteomes" id="UP001145114">
    <property type="component" value="Unassembled WGS sequence"/>
</dbReference>
<comment type="caution">
    <text evidence="1">The sequence shown here is derived from an EMBL/GenBank/DDBJ whole genome shotgun (WGS) entry which is preliminary data.</text>
</comment>
<sequence>MSLTVCAASLPREQFNPVALALQMSDSSSIGLDYNVFKRYHQALNTSLEDIINEYYTSFNTSILSFSGLHDRINSASTTIGQTRSDLITVKQLLTEERGSVEQLYTKSKQAEETLSIIDKIIEVRNLPQEVRQLVEEKKFTEASKKLAQGLQFVSNPEFRPIKTLYVLEQKLNGEKENAVKVIIEELHNHVYLKSPYSERKFTLEEGSDDDEEAIKKIRVGAYAKKKDAKTPESDSFSYVGQLLECLSTLNMGTVVTATVVERAPKEISELVDRIITEVEDRAQNLIDQATWQSPDSLEEAASEALDDFFRVLFSGFESVLDYHFHISRMIEKINAEASGPPGSDPAQVNSVKPYDVGLIWAAMKQEIAVLLKNYLIPAGNALASGTAGADKDGRPQHTLFEISLDTESHEIAVQLYDDILTKMGNLDLADGAKSLAPEASQAP</sequence>
<proteinExistence type="predicted"/>
<dbReference type="EMBL" id="JAMZIH010001867">
    <property type="protein sequence ID" value="KAJ1677840.1"/>
    <property type="molecule type" value="Genomic_DNA"/>
</dbReference>